<dbReference type="AlphaFoldDB" id="A0A4V2PDU5"/>
<dbReference type="OrthoDB" id="10256at2"/>
<dbReference type="EMBL" id="SMFV01000001">
    <property type="protein sequence ID" value="TCK06636.1"/>
    <property type="molecule type" value="Genomic_DNA"/>
</dbReference>
<dbReference type="SMART" id="SM00028">
    <property type="entry name" value="TPR"/>
    <property type="match status" value="2"/>
</dbReference>
<dbReference type="SUPFAM" id="SSF53448">
    <property type="entry name" value="Nucleotide-diphospho-sugar transferases"/>
    <property type="match status" value="1"/>
</dbReference>
<evidence type="ECO:0008006" key="4">
    <source>
        <dbReference type="Google" id="ProtNLM"/>
    </source>
</evidence>
<keyword evidence="1" id="KW-0802">TPR repeat</keyword>
<name>A0A4V2PDU5_9BACT</name>
<dbReference type="PROSITE" id="PS50005">
    <property type="entry name" value="TPR"/>
    <property type="match status" value="1"/>
</dbReference>
<dbReference type="InterPro" id="IPR029044">
    <property type="entry name" value="Nucleotide-diphossugar_trans"/>
</dbReference>
<dbReference type="SUPFAM" id="SSF48452">
    <property type="entry name" value="TPR-like"/>
    <property type="match status" value="1"/>
</dbReference>
<dbReference type="Gene3D" id="3.90.550.10">
    <property type="entry name" value="Spore Coat Polysaccharide Biosynthesis Protein SpsA, Chain A"/>
    <property type="match status" value="1"/>
</dbReference>
<reference evidence="2 3" key="1">
    <citation type="submission" date="2019-03" db="EMBL/GenBank/DDBJ databases">
        <title>Genomic Encyclopedia of Archaeal and Bacterial Type Strains, Phase II (KMG-II): from individual species to whole genera.</title>
        <authorList>
            <person name="Goeker M."/>
        </authorList>
    </citation>
    <scope>NUCLEOTIDE SEQUENCE [LARGE SCALE GENOMIC DNA]</scope>
    <source>
        <strain evidence="2 3">DSM 24425</strain>
    </source>
</reference>
<proteinExistence type="predicted"/>
<evidence type="ECO:0000313" key="3">
    <source>
        <dbReference type="Proteomes" id="UP000295777"/>
    </source>
</evidence>
<dbReference type="Proteomes" id="UP000295777">
    <property type="component" value="Unassembled WGS sequence"/>
</dbReference>
<dbReference type="RefSeq" id="WP_132525359.1">
    <property type="nucleotide sequence ID" value="NZ_SMFV01000001.1"/>
</dbReference>
<comment type="caution">
    <text evidence="2">The sequence shown here is derived from an EMBL/GenBank/DDBJ whole genome shotgun (WGS) entry which is preliminary data.</text>
</comment>
<dbReference type="Gene3D" id="1.25.40.10">
    <property type="entry name" value="Tetratricopeptide repeat domain"/>
    <property type="match status" value="1"/>
</dbReference>
<dbReference type="InterPro" id="IPR011990">
    <property type="entry name" value="TPR-like_helical_dom_sf"/>
</dbReference>
<gene>
    <name evidence="2" type="ORF">CLV27_0442</name>
</gene>
<evidence type="ECO:0000256" key="1">
    <source>
        <dbReference type="PROSITE-ProRule" id="PRU00339"/>
    </source>
</evidence>
<feature type="repeat" description="TPR" evidence="1">
    <location>
        <begin position="344"/>
        <end position="377"/>
    </location>
</feature>
<evidence type="ECO:0000313" key="2">
    <source>
        <dbReference type="EMBL" id="TCK06636.1"/>
    </source>
</evidence>
<protein>
    <recommendedName>
        <fullName evidence="4">Glycosyl transferase family 2</fullName>
    </recommendedName>
</protein>
<dbReference type="InterPro" id="IPR019734">
    <property type="entry name" value="TPR_rpt"/>
</dbReference>
<keyword evidence="3" id="KW-1185">Reference proteome</keyword>
<sequence length="410" mass="47174">MEKVSLLVLSESEPKEEFLEAINENADFIHEVIFSGEESDVELDCPVKFLGLKGEPKGKIRNALVESANSENLLFVSSSTILEEDAIEELLEERESTGADIVFPNIIFHVGGKEEVKNFEQPFEKELNLVASLSIEDYVPEWGILTSKSVVEKGKGFDSSLGDYDFYDFLYRNIRWLKVRLAELTYVTQKIEDSFIDTSWRSYVLRKRVLQDFDWEKELFPFLSWHEKPEAAEATALTIIGNKLSNYYDFFNATDFYRRALLKFHNQESLRCLINALKTMGLFEEAKELLSPEQGVSEETISSEKQLIENIESIIKELEKAVEDGKVYEVITAIQDVVSVYEGAPIYNILGVLSWIQKKEEEAYRFFFKAVTINPINQDYLFNLASVAKRLKREEEVKKLIQILVGDLNL</sequence>
<accession>A0A4V2PDU5</accession>
<organism evidence="2 3">
    <name type="scientific">Phorcysia thermohydrogeniphila</name>
    <dbReference type="NCBI Taxonomy" id="936138"/>
    <lineage>
        <taxon>Bacteria</taxon>
        <taxon>Pseudomonadati</taxon>
        <taxon>Aquificota</taxon>
        <taxon>Aquificia</taxon>
        <taxon>Desulfurobacteriales</taxon>
        <taxon>Desulfurobacteriaceae</taxon>
        <taxon>Phorcysia</taxon>
    </lineage>
</organism>